<feature type="region of interest" description="Disordered" evidence="6">
    <location>
        <begin position="86"/>
        <end position="116"/>
    </location>
</feature>
<dbReference type="GO" id="GO:0006351">
    <property type="term" value="P:DNA-templated transcription"/>
    <property type="evidence" value="ECO:0007669"/>
    <property type="project" value="InterPro"/>
</dbReference>
<dbReference type="OrthoDB" id="3364175at2759"/>
<keyword evidence="5" id="KW-0175">Coiled coil</keyword>
<evidence type="ECO:0000256" key="4">
    <source>
        <dbReference type="ARBA" id="ARBA00023242"/>
    </source>
</evidence>
<feature type="domain" description="Zn(2)-C6 fungal-type" evidence="7">
    <location>
        <begin position="17"/>
        <end position="47"/>
    </location>
</feature>
<dbReference type="PANTHER" id="PTHR46910:SF3">
    <property type="entry name" value="HALOTOLERANCE PROTEIN 9-RELATED"/>
    <property type="match status" value="1"/>
</dbReference>
<feature type="compositionally biased region" description="Polar residues" evidence="6">
    <location>
        <begin position="184"/>
        <end position="203"/>
    </location>
</feature>
<evidence type="ECO:0000256" key="2">
    <source>
        <dbReference type="ARBA" id="ARBA00022723"/>
    </source>
</evidence>
<dbReference type="CDD" id="cd12148">
    <property type="entry name" value="fungal_TF_MHR"/>
    <property type="match status" value="1"/>
</dbReference>
<organism evidence="8 9">
    <name type="scientific">Ophiocordyceps australis</name>
    <dbReference type="NCBI Taxonomy" id="1399860"/>
    <lineage>
        <taxon>Eukaryota</taxon>
        <taxon>Fungi</taxon>
        <taxon>Dikarya</taxon>
        <taxon>Ascomycota</taxon>
        <taxon>Pezizomycotina</taxon>
        <taxon>Sordariomycetes</taxon>
        <taxon>Hypocreomycetidae</taxon>
        <taxon>Hypocreales</taxon>
        <taxon>Ophiocordycipitaceae</taxon>
        <taxon>Ophiocordyceps</taxon>
    </lineage>
</organism>
<feature type="region of interest" description="Disordered" evidence="6">
    <location>
        <begin position="155"/>
        <end position="203"/>
    </location>
</feature>
<dbReference type="SUPFAM" id="SSF57701">
    <property type="entry name" value="Zn2/Cys6 DNA-binding domain"/>
    <property type="match status" value="1"/>
</dbReference>
<dbReference type="SMART" id="SM00066">
    <property type="entry name" value="GAL4"/>
    <property type="match status" value="1"/>
</dbReference>
<accession>A0A2C5X8L5</accession>
<evidence type="ECO:0000259" key="7">
    <source>
        <dbReference type="PROSITE" id="PS50048"/>
    </source>
</evidence>
<dbReference type="Pfam" id="PF04082">
    <property type="entry name" value="Fungal_trans"/>
    <property type="match status" value="1"/>
</dbReference>
<dbReference type="InterPro" id="IPR007219">
    <property type="entry name" value="XnlR_reg_dom"/>
</dbReference>
<dbReference type="GO" id="GO:0003677">
    <property type="term" value="F:DNA binding"/>
    <property type="evidence" value="ECO:0007669"/>
    <property type="project" value="UniProtKB-KW"/>
</dbReference>
<keyword evidence="3" id="KW-0238">DNA-binding</keyword>
<comment type="subcellular location">
    <subcellularLocation>
        <location evidence="1">Nucleus</location>
    </subcellularLocation>
</comment>
<dbReference type="InterPro" id="IPR050987">
    <property type="entry name" value="AtrR-like"/>
</dbReference>
<dbReference type="AlphaFoldDB" id="A0A2C5X8L5"/>
<evidence type="ECO:0000256" key="5">
    <source>
        <dbReference type="SAM" id="Coils"/>
    </source>
</evidence>
<feature type="coiled-coil region" evidence="5">
    <location>
        <begin position="58"/>
        <end position="85"/>
    </location>
</feature>
<dbReference type="GO" id="GO:0005634">
    <property type="term" value="C:nucleus"/>
    <property type="evidence" value="ECO:0007669"/>
    <property type="project" value="UniProtKB-SubCell"/>
</dbReference>
<evidence type="ECO:0000256" key="6">
    <source>
        <dbReference type="SAM" id="MobiDB-lite"/>
    </source>
</evidence>
<keyword evidence="2" id="KW-0479">Metal-binding</keyword>
<dbReference type="PROSITE" id="PS50048">
    <property type="entry name" value="ZN2_CY6_FUNGAL_2"/>
    <property type="match status" value="1"/>
</dbReference>
<dbReference type="Proteomes" id="UP000226192">
    <property type="component" value="Unassembled WGS sequence"/>
</dbReference>
<reference evidence="8 9" key="1">
    <citation type="submission" date="2017-06" db="EMBL/GenBank/DDBJ databases">
        <title>Ant-infecting Ophiocordyceps genomes reveal a high diversity of potential behavioral manipulation genes and a possible major role for enterotoxins.</title>
        <authorList>
            <person name="De Bekker C."/>
            <person name="Evans H.C."/>
            <person name="Brachmann A."/>
            <person name="Hughes D.P."/>
        </authorList>
    </citation>
    <scope>NUCLEOTIDE SEQUENCE [LARGE SCALE GENOMIC DNA]</scope>
    <source>
        <strain evidence="8 9">Map64</strain>
    </source>
</reference>
<dbReference type="InterPro" id="IPR036864">
    <property type="entry name" value="Zn2-C6_fun-type_DNA-bd_sf"/>
</dbReference>
<evidence type="ECO:0000256" key="1">
    <source>
        <dbReference type="ARBA" id="ARBA00004123"/>
    </source>
</evidence>
<dbReference type="PROSITE" id="PS00463">
    <property type="entry name" value="ZN2_CY6_FUNGAL_1"/>
    <property type="match status" value="1"/>
</dbReference>
<dbReference type="EMBL" id="NJET01000105">
    <property type="protein sequence ID" value="PHH61399.1"/>
    <property type="molecule type" value="Genomic_DNA"/>
</dbReference>
<keyword evidence="4" id="KW-0539">Nucleus</keyword>
<evidence type="ECO:0000256" key="3">
    <source>
        <dbReference type="ARBA" id="ARBA00023125"/>
    </source>
</evidence>
<dbReference type="PANTHER" id="PTHR46910">
    <property type="entry name" value="TRANSCRIPTION FACTOR PDR1"/>
    <property type="match status" value="1"/>
</dbReference>
<dbReference type="GO" id="GO:0008270">
    <property type="term" value="F:zinc ion binding"/>
    <property type="evidence" value="ECO:0007669"/>
    <property type="project" value="InterPro"/>
</dbReference>
<dbReference type="CDD" id="cd00067">
    <property type="entry name" value="GAL4"/>
    <property type="match status" value="1"/>
</dbReference>
<dbReference type="GO" id="GO:0000981">
    <property type="term" value="F:DNA-binding transcription factor activity, RNA polymerase II-specific"/>
    <property type="evidence" value="ECO:0007669"/>
    <property type="project" value="InterPro"/>
</dbReference>
<name>A0A2C5X8L5_9HYPO</name>
<dbReference type="InterPro" id="IPR001138">
    <property type="entry name" value="Zn2Cys6_DnaBD"/>
</dbReference>
<proteinExistence type="predicted"/>
<dbReference type="Gene3D" id="4.10.240.10">
    <property type="entry name" value="Zn(2)-C6 fungal-type DNA-binding domain"/>
    <property type="match status" value="1"/>
</dbReference>
<dbReference type="Pfam" id="PF00172">
    <property type="entry name" value="Zn_clus"/>
    <property type="match status" value="1"/>
</dbReference>
<evidence type="ECO:0000313" key="9">
    <source>
        <dbReference type="Proteomes" id="UP000226192"/>
    </source>
</evidence>
<gene>
    <name evidence="8" type="ORF">CDD81_424</name>
</gene>
<protein>
    <recommendedName>
        <fullName evidence="7">Zn(2)-C6 fungal-type domain-containing protein</fullName>
    </recommendedName>
</protein>
<evidence type="ECO:0000313" key="8">
    <source>
        <dbReference type="EMBL" id="PHH61399.1"/>
    </source>
</evidence>
<comment type="caution">
    <text evidence="8">The sequence shown here is derived from an EMBL/GenBank/DDBJ whole genome shotgun (WGS) entry which is preliminary data.</text>
</comment>
<keyword evidence="9" id="KW-1185">Reference proteome</keyword>
<sequence length="738" mass="81912">MDHISRPLTKRPRAPLACNACRQTKSKCNGDRPTCERCAKNSTECIYTSSGRDKRMDRQEERKINMALRSRIKDLETRLAAAELEGAARKKAEAEGTTPSEGGWGAAQTQSTPESTADVIATGVFDRTPIRDIGYFGPSSNHAFFWSLSTSIDNVRQRSRDAPPTQPFQPHGTSPQAPAPPTVSIESVLTPSSTPSRATRPTANQHAIARLAAATTEGAREADDAFPPREKARSWTSRFFKTIGTALPYVGEVEVWRNLAQVIDGGLAWSAVDAAAQALMSIVFAQVLHTLDDRSPEPFYRRTLALLDDKTLHVPTVDSLQALLLLASFQQNTQRSMESWAPHYLSVRISYQLGIHAPASYEALCPRDRELRSQLWFAVVNQDRILTAGLARPSLIPEQHVRMELMELMTPSRQGNDDLLKINYFRQAILVHQVLGLTVDYMYSSNINSSSRLNLGQIVSKTVDLTSRLEQWNADVPQPLVVFCTAGAANLDSMPTDSSLWERFSLLLTFFHFRAKMLIHGSLLMRLLERVTASGEEASAGVLQDAGLSLLSNYLAVLRQWLQLINGVLKHRRHFLRCNAVWWTSNYMMVSTCIHSFAFWLLSANLASSMSVLGMHCIDIETLLTYSLDTLRTLGGTSVMSRKAHRCLQVYLQRLKPIIYVGEKQSPSQGSLPPTAPDMEWTTQTPVMGDVMQHEFSTEIIASCIDDMFGSLNPNDFINTGFVGLGLGISDFDASGFI</sequence>